<accession>A0A482WAJ0</accession>
<dbReference type="GO" id="GO:0005634">
    <property type="term" value="C:nucleus"/>
    <property type="evidence" value="ECO:0007669"/>
    <property type="project" value="UniProtKB-SubCell"/>
</dbReference>
<feature type="domain" description="C2H2-type" evidence="12">
    <location>
        <begin position="78"/>
        <end position="100"/>
    </location>
</feature>
<dbReference type="InterPro" id="IPR013087">
    <property type="entry name" value="Znf_C2H2_type"/>
</dbReference>
<dbReference type="Proteomes" id="UP000292052">
    <property type="component" value="Unassembled WGS sequence"/>
</dbReference>
<dbReference type="GO" id="GO:0003700">
    <property type="term" value="F:DNA-binding transcription factor activity"/>
    <property type="evidence" value="ECO:0007669"/>
    <property type="project" value="TreeGrafter"/>
</dbReference>
<keyword evidence="9" id="KW-0804">Transcription</keyword>
<dbReference type="FunFam" id="3.30.160.60:FF:000446">
    <property type="entry name" value="Zinc finger protein"/>
    <property type="match status" value="1"/>
</dbReference>
<evidence type="ECO:0000256" key="7">
    <source>
        <dbReference type="ARBA" id="ARBA00023015"/>
    </source>
</evidence>
<evidence type="ECO:0000256" key="4">
    <source>
        <dbReference type="ARBA" id="ARBA00022737"/>
    </source>
</evidence>
<proteinExistence type="inferred from homology"/>
<dbReference type="EMBL" id="QDEB01009783">
    <property type="protein sequence ID" value="RZC42241.1"/>
    <property type="molecule type" value="Genomic_DNA"/>
</dbReference>
<evidence type="ECO:0000313" key="13">
    <source>
        <dbReference type="EMBL" id="RZC42241.1"/>
    </source>
</evidence>
<dbReference type="PANTHER" id="PTHR24390:SF79">
    <property type="entry name" value="ASPARAGINE-RICH ZINC FINGER PROTEIN AZF1"/>
    <property type="match status" value="1"/>
</dbReference>
<evidence type="ECO:0000256" key="6">
    <source>
        <dbReference type="ARBA" id="ARBA00022833"/>
    </source>
</evidence>
<dbReference type="SMART" id="SM00355">
    <property type="entry name" value="ZnF_C2H2"/>
    <property type="match status" value="8"/>
</dbReference>
<gene>
    <name evidence="13" type="ORF">BDFB_002684</name>
</gene>
<feature type="domain" description="C2H2-type" evidence="12">
    <location>
        <begin position="188"/>
        <end position="215"/>
    </location>
</feature>
<reference evidence="13 14" key="1">
    <citation type="submission" date="2017-03" db="EMBL/GenBank/DDBJ databases">
        <title>Genome of the blue death feigning beetle - Asbolus verrucosus.</title>
        <authorList>
            <person name="Rider S.D."/>
        </authorList>
    </citation>
    <scope>NUCLEOTIDE SEQUENCE [LARGE SCALE GENOMIC DNA]</scope>
    <source>
        <strain evidence="13">Butters</strain>
        <tissue evidence="13">Head and leg muscle</tissue>
    </source>
</reference>
<dbReference type="GO" id="GO:0008270">
    <property type="term" value="F:zinc ion binding"/>
    <property type="evidence" value="ECO:0007669"/>
    <property type="project" value="UniProtKB-KW"/>
</dbReference>
<keyword evidence="6" id="KW-0862">Zinc</keyword>
<evidence type="ECO:0000313" key="14">
    <source>
        <dbReference type="Proteomes" id="UP000292052"/>
    </source>
</evidence>
<feature type="domain" description="C2H2-type" evidence="12">
    <location>
        <begin position="23"/>
        <end position="51"/>
    </location>
</feature>
<dbReference type="InterPro" id="IPR036236">
    <property type="entry name" value="Znf_C2H2_sf"/>
</dbReference>
<dbReference type="AlphaFoldDB" id="A0A482WAJ0"/>
<dbReference type="PROSITE" id="PS50157">
    <property type="entry name" value="ZINC_FINGER_C2H2_2"/>
    <property type="match status" value="8"/>
</dbReference>
<feature type="domain" description="C2H2-type" evidence="12">
    <location>
        <begin position="131"/>
        <end position="153"/>
    </location>
</feature>
<keyword evidence="7" id="KW-0805">Transcription regulation</keyword>
<dbReference type="GO" id="GO:0000978">
    <property type="term" value="F:RNA polymerase II cis-regulatory region sequence-specific DNA binding"/>
    <property type="evidence" value="ECO:0007669"/>
    <property type="project" value="TreeGrafter"/>
</dbReference>
<comment type="caution">
    <text evidence="13">The sequence shown here is derived from an EMBL/GenBank/DDBJ whole genome shotgun (WGS) entry which is preliminary data.</text>
</comment>
<dbReference type="OrthoDB" id="6077919at2759"/>
<dbReference type="PROSITE" id="PS00028">
    <property type="entry name" value="ZINC_FINGER_C2H2_1"/>
    <property type="match status" value="7"/>
</dbReference>
<feature type="domain" description="C2H2-type" evidence="12">
    <location>
        <begin position="216"/>
        <end position="236"/>
    </location>
</feature>
<keyword evidence="8" id="KW-0238">DNA-binding</keyword>
<keyword evidence="3" id="KW-0479">Metal-binding</keyword>
<evidence type="ECO:0000259" key="12">
    <source>
        <dbReference type="PROSITE" id="PS50157"/>
    </source>
</evidence>
<dbReference type="PANTHER" id="PTHR24390">
    <property type="entry name" value="ZINC FINGER PROTEIN"/>
    <property type="match status" value="1"/>
</dbReference>
<dbReference type="Gene3D" id="3.30.160.60">
    <property type="entry name" value="Classic Zinc Finger"/>
    <property type="match status" value="5"/>
</dbReference>
<sequence length="236" mass="28010">MFGCTISNILEEFIIIGAAANEYRCRKCNLKFLTNQLLQQHCRNSHAKEFLCQVCGRTFNRKFNFKLHSQVHSDELLYYCDVCKKHLRTYSELRSHRRRHKRGEFHCVDCNKIFATELLFNRHRDSLHKVHVCEICNKTFKLKGDLNFHRKIHDVNYKKLKCDFCDKMFGYEKSRKLHVKTAHEGARYLCETCGKEVSSIKSLRDHVKTHTGEKPFVCNYCGKCFSTRNYMSAHLR</sequence>
<comment type="subcellular location">
    <subcellularLocation>
        <location evidence="1">Nucleus</location>
    </subcellularLocation>
</comment>
<dbReference type="GO" id="GO:0006357">
    <property type="term" value="P:regulation of transcription by RNA polymerase II"/>
    <property type="evidence" value="ECO:0007669"/>
    <property type="project" value="TreeGrafter"/>
</dbReference>
<evidence type="ECO:0000256" key="1">
    <source>
        <dbReference type="ARBA" id="ARBA00004123"/>
    </source>
</evidence>
<keyword evidence="14" id="KW-1185">Reference proteome</keyword>
<name>A0A482WAJ0_ASBVE</name>
<dbReference type="STRING" id="1661398.A0A482WAJ0"/>
<evidence type="ECO:0000256" key="8">
    <source>
        <dbReference type="ARBA" id="ARBA00023125"/>
    </source>
</evidence>
<evidence type="ECO:0000256" key="5">
    <source>
        <dbReference type="ARBA" id="ARBA00022771"/>
    </source>
</evidence>
<dbReference type="FunFam" id="3.30.160.60:FF:001064">
    <property type="entry name" value="Zinc finger protein 425"/>
    <property type="match status" value="1"/>
</dbReference>
<keyword evidence="4" id="KW-0677">Repeat</keyword>
<evidence type="ECO:0000256" key="11">
    <source>
        <dbReference type="PROSITE-ProRule" id="PRU00042"/>
    </source>
</evidence>
<keyword evidence="10" id="KW-0539">Nucleus</keyword>
<feature type="domain" description="C2H2-type" evidence="12">
    <location>
        <begin position="50"/>
        <end position="77"/>
    </location>
</feature>
<evidence type="ECO:0000256" key="2">
    <source>
        <dbReference type="ARBA" id="ARBA00006991"/>
    </source>
</evidence>
<comment type="similarity">
    <text evidence="2">Belongs to the krueppel C2H2-type zinc-finger protein family.</text>
</comment>
<dbReference type="Pfam" id="PF00096">
    <property type="entry name" value="zf-C2H2"/>
    <property type="match status" value="2"/>
</dbReference>
<feature type="domain" description="C2H2-type" evidence="12">
    <location>
        <begin position="105"/>
        <end position="128"/>
    </location>
</feature>
<evidence type="ECO:0000256" key="10">
    <source>
        <dbReference type="ARBA" id="ARBA00023242"/>
    </source>
</evidence>
<keyword evidence="5 11" id="KW-0863">Zinc-finger</keyword>
<feature type="non-terminal residue" evidence="13">
    <location>
        <position position="236"/>
    </location>
</feature>
<evidence type="ECO:0000256" key="9">
    <source>
        <dbReference type="ARBA" id="ARBA00023163"/>
    </source>
</evidence>
<feature type="domain" description="C2H2-type" evidence="12">
    <location>
        <begin position="160"/>
        <end position="188"/>
    </location>
</feature>
<dbReference type="Pfam" id="PF13912">
    <property type="entry name" value="zf-C2H2_6"/>
    <property type="match status" value="3"/>
</dbReference>
<protein>
    <submittedName>
        <fullName evidence="13">Zf-H2C2 2 domain containing protein</fullName>
    </submittedName>
</protein>
<evidence type="ECO:0000256" key="3">
    <source>
        <dbReference type="ARBA" id="ARBA00022723"/>
    </source>
</evidence>
<dbReference type="SUPFAM" id="SSF57667">
    <property type="entry name" value="beta-beta-alpha zinc fingers"/>
    <property type="match status" value="4"/>
</dbReference>
<organism evidence="13 14">
    <name type="scientific">Asbolus verrucosus</name>
    <name type="common">Desert ironclad beetle</name>
    <dbReference type="NCBI Taxonomy" id="1661398"/>
    <lineage>
        <taxon>Eukaryota</taxon>
        <taxon>Metazoa</taxon>
        <taxon>Ecdysozoa</taxon>
        <taxon>Arthropoda</taxon>
        <taxon>Hexapoda</taxon>
        <taxon>Insecta</taxon>
        <taxon>Pterygota</taxon>
        <taxon>Neoptera</taxon>
        <taxon>Endopterygota</taxon>
        <taxon>Coleoptera</taxon>
        <taxon>Polyphaga</taxon>
        <taxon>Cucujiformia</taxon>
        <taxon>Tenebrionidae</taxon>
        <taxon>Pimeliinae</taxon>
        <taxon>Asbolus</taxon>
    </lineage>
</organism>
<dbReference type="FunFam" id="3.30.160.60:FF:001370">
    <property type="entry name" value="Zinc finger protein"/>
    <property type="match status" value="1"/>
</dbReference>